<organism evidence="2 3">
    <name type="scientific">Clostridium kluyveri (strain ATCC 8527 / DSM 555 / NBRC 12016 / NCIMB 10680 / K1)</name>
    <dbReference type="NCBI Taxonomy" id="431943"/>
    <lineage>
        <taxon>Bacteria</taxon>
        <taxon>Bacillati</taxon>
        <taxon>Bacillota</taxon>
        <taxon>Clostridia</taxon>
        <taxon>Eubacteriales</taxon>
        <taxon>Clostridiaceae</taxon>
        <taxon>Clostridium</taxon>
    </lineage>
</organism>
<evidence type="ECO:0000313" key="3">
    <source>
        <dbReference type="Proteomes" id="UP000002411"/>
    </source>
</evidence>
<reference evidence="2 3" key="1">
    <citation type="journal article" date="2008" name="Proc. Natl. Acad. Sci. U.S.A.">
        <title>The genome of Clostridium kluyveri, a strict anaerobe with unique metabolic features.</title>
        <authorList>
            <person name="Seedorf H."/>
            <person name="Fricke W.F."/>
            <person name="Veith B."/>
            <person name="Brueggemann H."/>
            <person name="Liesegang H."/>
            <person name="Strittmatter A."/>
            <person name="Miethke M."/>
            <person name="Buckel W."/>
            <person name="Hinderberger J."/>
            <person name="Li F."/>
            <person name="Hagemeier C."/>
            <person name="Thauer R.K."/>
            <person name="Gottschalk G."/>
        </authorList>
    </citation>
    <scope>NUCLEOTIDE SEQUENCE [LARGE SCALE GENOMIC DNA]</scope>
    <source>
        <strain evidence="3">ATCC 8527 / DSM 555 / NCIMB 10680</strain>
    </source>
</reference>
<dbReference type="PANTHER" id="PTHR36180:SF2">
    <property type="entry name" value="BRO FAMILY PROTEIN"/>
    <property type="match status" value="1"/>
</dbReference>
<dbReference type="KEGG" id="ckl:CKL_1910"/>
<dbReference type="EMBL" id="CP000673">
    <property type="protein sequence ID" value="EDK33922.1"/>
    <property type="molecule type" value="Genomic_DNA"/>
</dbReference>
<dbReference type="HOGENOM" id="CLU_046670_0_0_9"/>
<feature type="domain" description="Bro-N" evidence="1">
    <location>
        <begin position="1"/>
        <end position="107"/>
    </location>
</feature>
<dbReference type="SMART" id="SM01040">
    <property type="entry name" value="Bro-N"/>
    <property type="match status" value="1"/>
</dbReference>
<dbReference type="STRING" id="431943.CKL_1910"/>
<dbReference type="RefSeq" id="WP_012102301.1">
    <property type="nucleotide sequence ID" value="NC_009706.1"/>
</dbReference>
<evidence type="ECO:0000259" key="1">
    <source>
        <dbReference type="PROSITE" id="PS51750"/>
    </source>
</evidence>
<dbReference type="Pfam" id="PF03374">
    <property type="entry name" value="ANT"/>
    <property type="match status" value="1"/>
</dbReference>
<protein>
    <submittedName>
        <fullName evidence="2">Predicted prophage antirepressor</fullName>
    </submittedName>
</protein>
<dbReference type="GO" id="GO:0003677">
    <property type="term" value="F:DNA binding"/>
    <property type="evidence" value="ECO:0007669"/>
    <property type="project" value="InterPro"/>
</dbReference>
<dbReference type="eggNOG" id="COG3645">
    <property type="taxonomic scope" value="Bacteria"/>
</dbReference>
<name>A5MYH6_CLOK5</name>
<dbReference type="PANTHER" id="PTHR36180">
    <property type="entry name" value="DNA-BINDING PROTEIN-RELATED-RELATED"/>
    <property type="match status" value="1"/>
</dbReference>
<dbReference type="eggNOG" id="COG3617">
    <property type="taxonomic scope" value="Bacteria"/>
</dbReference>
<accession>A5MYH6</accession>
<evidence type="ECO:0000313" key="2">
    <source>
        <dbReference type="EMBL" id="EDK33922.1"/>
    </source>
</evidence>
<dbReference type="PROSITE" id="PS51750">
    <property type="entry name" value="BRO_N"/>
    <property type="match status" value="1"/>
</dbReference>
<dbReference type="AlphaFoldDB" id="A5MYH6"/>
<dbReference type="InterPro" id="IPR005039">
    <property type="entry name" value="Ant_C"/>
</dbReference>
<dbReference type="Pfam" id="PF02498">
    <property type="entry name" value="Bro-N"/>
    <property type="match status" value="1"/>
</dbReference>
<dbReference type="Proteomes" id="UP000002411">
    <property type="component" value="Chromosome"/>
</dbReference>
<gene>
    <name evidence="2" type="ordered locus">CKL_1910</name>
</gene>
<keyword evidence="3" id="KW-1185">Reference proteome</keyword>
<dbReference type="InterPro" id="IPR003497">
    <property type="entry name" value="BRO_N_domain"/>
</dbReference>
<sequence length="267" mass="30142">MSKLQIFRSKEFGQVRTTFINGKIHFVAVDIARALGYKNTNDAILKHCRWVAKCEVPHPQSKTKVIEVNAIPEGDIYRLVANSELPGAQEFESWIFDKVLPQINHTGGYIPNNEDESEEDILAKAVLIAKRTIERKNEIIADKNKQLQEQKPKVIFAESVQASTTTILIGQLAKILKQNGIDMGQNRLFEWLRKNGYLISRKGTDYNMPTQKSANLGLFTTKETTIGHSDGHVSISTTPKVTGKGQVYFVNKFKELQEGVRERQATK</sequence>
<proteinExistence type="predicted"/>